<evidence type="ECO:0000313" key="3">
    <source>
        <dbReference type="EMBL" id="MCQ4633538.1"/>
    </source>
</evidence>
<dbReference type="PANTHER" id="PTHR43798">
    <property type="entry name" value="MONOACYLGLYCEROL LIPASE"/>
    <property type="match status" value="1"/>
</dbReference>
<dbReference type="InterPro" id="IPR029058">
    <property type="entry name" value="AB_hydrolase_fold"/>
</dbReference>
<reference evidence="3" key="1">
    <citation type="submission" date="2021-07" db="EMBL/GenBank/DDBJ databases">
        <title>Shinella sp. nov., a novel member of the genus Shinella from water.</title>
        <authorList>
            <person name="Deng Y."/>
        </authorList>
    </citation>
    <scope>NUCLEOTIDE SEQUENCE</scope>
    <source>
        <strain evidence="3">CPCC 100929</strain>
    </source>
</reference>
<keyword evidence="1 3" id="KW-0378">Hydrolase</keyword>
<dbReference type="PANTHER" id="PTHR43798:SF31">
    <property type="entry name" value="AB HYDROLASE SUPERFAMILY PROTEIN YCLE"/>
    <property type="match status" value="1"/>
</dbReference>
<accession>A0ABT1REC6</accession>
<dbReference type="EMBL" id="WHSB02000013">
    <property type="protein sequence ID" value="MCQ4633538.1"/>
    <property type="molecule type" value="Genomic_DNA"/>
</dbReference>
<dbReference type="Proteomes" id="UP000996601">
    <property type="component" value="Unassembled WGS sequence"/>
</dbReference>
<evidence type="ECO:0000313" key="4">
    <source>
        <dbReference type="Proteomes" id="UP000996601"/>
    </source>
</evidence>
<keyword evidence="4" id="KW-1185">Reference proteome</keyword>
<gene>
    <name evidence="3" type="ORF">GB927_026100</name>
</gene>
<dbReference type="Pfam" id="PF12697">
    <property type="entry name" value="Abhydrolase_6"/>
    <property type="match status" value="1"/>
</dbReference>
<dbReference type="GO" id="GO:0016787">
    <property type="term" value="F:hydrolase activity"/>
    <property type="evidence" value="ECO:0007669"/>
    <property type="project" value="UniProtKB-KW"/>
</dbReference>
<dbReference type="InterPro" id="IPR050266">
    <property type="entry name" value="AB_hydrolase_sf"/>
</dbReference>
<protein>
    <submittedName>
        <fullName evidence="3">Alpha/beta fold hydrolase</fullName>
    </submittedName>
</protein>
<evidence type="ECO:0000256" key="1">
    <source>
        <dbReference type="ARBA" id="ARBA00022801"/>
    </source>
</evidence>
<name>A0ABT1REC6_9HYPH</name>
<dbReference type="Gene3D" id="3.40.50.1820">
    <property type="entry name" value="alpha/beta hydrolase"/>
    <property type="match status" value="1"/>
</dbReference>
<proteinExistence type="predicted"/>
<dbReference type="PRINTS" id="PR00111">
    <property type="entry name" value="ABHYDROLASE"/>
</dbReference>
<sequence length="259" mass="27319">MVQIVTRSGLRLHYQTRGVGPVIVLLHPVGLRAAFWDPVIDALSDRFRLISPDLRGHGQSDVPATDFSLEDMARDVIDLIETVGTPPAIICGCSLGGMLAQAVTIAAPQIVRGMVVISAGHSRDDAGRKAVLARANAAMAGMPAIVETTLERWFSEDANPATVATVRAWLLEDDPVLHSRCWRAMAGLDHAGSLGTIRVPALAIAATDDKSVSPSVMQDLAARIPGADYKEIGGAGHLSPLERPKDIAAILGTFAEAVA</sequence>
<evidence type="ECO:0000259" key="2">
    <source>
        <dbReference type="Pfam" id="PF12697"/>
    </source>
</evidence>
<organism evidence="3 4">
    <name type="scientific">Shinella lacus</name>
    <dbReference type="NCBI Taxonomy" id="2654216"/>
    <lineage>
        <taxon>Bacteria</taxon>
        <taxon>Pseudomonadati</taxon>
        <taxon>Pseudomonadota</taxon>
        <taxon>Alphaproteobacteria</taxon>
        <taxon>Hyphomicrobiales</taxon>
        <taxon>Rhizobiaceae</taxon>
        <taxon>Shinella</taxon>
    </lineage>
</organism>
<dbReference type="RefSeq" id="WP_256120155.1">
    <property type="nucleotide sequence ID" value="NZ_WHSB02000013.1"/>
</dbReference>
<comment type="caution">
    <text evidence="3">The sequence shown here is derived from an EMBL/GenBank/DDBJ whole genome shotgun (WGS) entry which is preliminary data.</text>
</comment>
<dbReference type="InterPro" id="IPR000639">
    <property type="entry name" value="Epox_hydrolase-like"/>
</dbReference>
<feature type="domain" description="AB hydrolase-1" evidence="2">
    <location>
        <begin position="23"/>
        <end position="249"/>
    </location>
</feature>
<dbReference type="PRINTS" id="PR00412">
    <property type="entry name" value="EPOXHYDRLASE"/>
</dbReference>
<dbReference type="InterPro" id="IPR000073">
    <property type="entry name" value="AB_hydrolase_1"/>
</dbReference>
<dbReference type="SUPFAM" id="SSF53474">
    <property type="entry name" value="alpha/beta-Hydrolases"/>
    <property type="match status" value="1"/>
</dbReference>